<sequence>MRKRNKMTKSILIVAAERGLGLGLAHQFFRRGWNVMGTSQPDANVDELNSVGTTNPDRLAVAPIDVTDPAQIKPFLNSLGDSRFDVVFMNAGIWGAEHQSVLEATDQEFAEIMLTNTFGPVRLARHLLNYLVMPGGTLAFMSSHRGSIAINLEGGLELYRASKVASNMLARGIYAEHKERGLTVLSIHPGWVSTAMGTLGGSVKADIGIEPSVRGVADVVEKHMATGENLYLDYQDKRLDW</sequence>
<dbReference type="InterPro" id="IPR002347">
    <property type="entry name" value="SDR_fam"/>
</dbReference>
<keyword evidence="2" id="KW-1185">Reference proteome</keyword>
<dbReference type="Proteomes" id="UP000294239">
    <property type="component" value="Unassembled WGS sequence"/>
</dbReference>
<evidence type="ECO:0000313" key="2">
    <source>
        <dbReference type="Proteomes" id="UP000294239"/>
    </source>
</evidence>
<organism evidence="1 2">
    <name type="scientific">Agrobacterium cavarae</name>
    <dbReference type="NCBI Taxonomy" id="2528239"/>
    <lineage>
        <taxon>Bacteria</taxon>
        <taxon>Pseudomonadati</taxon>
        <taxon>Pseudomonadota</taxon>
        <taxon>Alphaproteobacteria</taxon>
        <taxon>Hyphomicrobiales</taxon>
        <taxon>Rhizobiaceae</taxon>
        <taxon>Rhizobium/Agrobacterium group</taxon>
        <taxon>Agrobacterium</taxon>
    </lineage>
</organism>
<dbReference type="EMBL" id="SISF01000026">
    <property type="protein sequence ID" value="TBN14891.1"/>
    <property type="molecule type" value="Genomic_DNA"/>
</dbReference>
<dbReference type="InterPro" id="IPR052184">
    <property type="entry name" value="SDR_enzymes"/>
</dbReference>
<name>A0ABY1YC01_9HYPH</name>
<gene>
    <name evidence="1" type="ORF">EYC79_07695</name>
</gene>
<comment type="caution">
    <text evidence="1">The sequence shown here is derived from an EMBL/GenBank/DDBJ whole genome shotgun (WGS) entry which is preliminary data.</text>
</comment>
<protein>
    <submittedName>
        <fullName evidence="1">SDR family NAD(P)-dependent oxidoreductase</fullName>
    </submittedName>
</protein>
<dbReference type="InterPro" id="IPR036291">
    <property type="entry name" value="NAD(P)-bd_dom_sf"/>
</dbReference>
<accession>A0ABY1YC01</accession>
<dbReference type="Pfam" id="PF00106">
    <property type="entry name" value="adh_short"/>
    <property type="match status" value="1"/>
</dbReference>
<dbReference type="PRINTS" id="PR00081">
    <property type="entry name" value="GDHRDH"/>
</dbReference>
<dbReference type="SUPFAM" id="SSF51735">
    <property type="entry name" value="NAD(P)-binding Rossmann-fold domains"/>
    <property type="match status" value="1"/>
</dbReference>
<dbReference type="Gene3D" id="3.40.50.720">
    <property type="entry name" value="NAD(P)-binding Rossmann-like Domain"/>
    <property type="match status" value="1"/>
</dbReference>
<dbReference type="PANTHER" id="PTHR45458:SF1">
    <property type="entry name" value="SHORT CHAIN DEHYDROGENASE"/>
    <property type="match status" value="1"/>
</dbReference>
<proteinExistence type="predicted"/>
<dbReference type="PANTHER" id="PTHR45458">
    <property type="entry name" value="SHORT-CHAIN DEHYDROGENASE/REDUCTASE SDR"/>
    <property type="match status" value="1"/>
</dbReference>
<evidence type="ECO:0000313" key="1">
    <source>
        <dbReference type="EMBL" id="TBN14891.1"/>
    </source>
</evidence>
<reference evidence="1 2" key="1">
    <citation type="submission" date="2019-02" db="EMBL/GenBank/DDBJ databases">
        <title>Current taxonomic status of genus Agrobacterium and description of Agrobacterium cavarae sp. nov. isolated from maize roots.</title>
        <authorList>
            <person name="Flores-Felix J.D."/>
            <person name="Menendez E."/>
            <person name="Ramirez-Bahena M.H."/>
            <person name="Garcia-Fraile P."/>
            <person name="Velazquez E."/>
        </authorList>
    </citation>
    <scope>NUCLEOTIDE SEQUENCE [LARGE SCALE GENOMIC DNA]</scope>
    <source>
        <strain evidence="1 2">RZME10</strain>
    </source>
</reference>